<evidence type="ECO:0000256" key="4">
    <source>
        <dbReference type="ARBA" id="ARBA00035393"/>
    </source>
</evidence>
<dbReference type="Proteomes" id="UP000019149">
    <property type="component" value="Unassembled WGS sequence"/>
</dbReference>
<evidence type="ECO:0000313" key="8">
    <source>
        <dbReference type="Proteomes" id="UP000019149"/>
    </source>
</evidence>
<dbReference type="STRING" id="6210.W6UFX3"/>
<dbReference type="GO" id="GO:0006400">
    <property type="term" value="P:tRNA modification"/>
    <property type="evidence" value="ECO:0007669"/>
    <property type="project" value="TreeGrafter"/>
</dbReference>
<protein>
    <recommendedName>
        <fullName evidence="3 6">Queuosine 5'-phosphate N-glycosylase/hydrolase</fullName>
        <ecNumber evidence="6">3.2.2.-</ecNumber>
    </recommendedName>
    <alternativeName>
        <fullName evidence="4 6">Queuosine-nucleotide N-glycosylase/hydrolase</fullName>
    </alternativeName>
</protein>
<dbReference type="OrthoDB" id="416777at2759"/>
<comment type="caution">
    <text evidence="7">The sequence shown here is derived from an EMBL/GenBank/DDBJ whole genome shotgun (WGS) entry which is preliminary data.</text>
</comment>
<dbReference type="RefSeq" id="XP_024348178.1">
    <property type="nucleotide sequence ID" value="XM_024497382.1"/>
</dbReference>
<evidence type="ECO:0000256" key="1">
    <source>
        <dbReference type="ARBA" id="ARBA00022801"/>
    </source>
</evidence>
<name>W6UFX3_ECHGR</name>
<dbReference type="PANTHER" id="PTHR21314:SF0">
    <property type="entry name" value="QUEUOSINE 5'-PHOSPHATE N-GLYCOSYLASE_HYDROLASE"/>
    <property type="match status" value="1"/>
</dbReference>
<comment type="similarity">
    <text evidence="2 6">Belongs to the QNG1 protein family.</text>
</comment>
<dbReference type="KEGG" id="egl:EGR_08133"/>
<keyword evidence="8" id="KW-1185">Reference proteome</keyword>
<dbReference type="OMA" id="FSFWSEE"/>
<dbReference type="Pfam" id="PF10343">
    <property type="entry name" value="Q_salvage"/>
    <property type="match status" value="1"/>
</dbReference>
<dbReference type="GeneID" id="36343848"/>
<evidence type="ECO:0000256" key="5">
    <source>
        <dbReference type="ARBA" id="ARBA00048204"/>
    </source>
</evidence>
<evidence type="ECO:0000256" key="6">
    <source>
        <dbReference type="RuleBase" id="RU365002"/>
    </source>
</evidence>
<evidence type="ECO:0000256" key="3">
    <source>
        <dbReference type="ARBA" id="ARBA00035306"/>
    </source>
</evidence>
<sequence>MDLTPRETALFISRNADHVKINEKAIPSLAEKVGVFLVDSLNFSFWTEKGVPKYVVTFKGQPYTGYMALCAAVNRALEEGINLLDPKVLSNLTLERSRSIFRADDPNVEIPLLEARLQIMHEHATTLLNDFGGCFTNCIKVCEASAAKLLQLVCDKFPSFQDRAVYKGRNVTFYKRAQILIADLWLAFKGKSYGHFSDIDSLTAFADYRVPQVLAYFGVLNYDEDLMSKLVNNEHLSSSSVWEVEIRGACLQAVVILVQKTQELLSREGDRETICNSVIADNFLWLYRRRFAEEVEAAMPMHRTRCIYY</sequence>
<dbReference type="InterPro" id="IPR019438">
    <property type="entry name" value="Q_salvage"/>
</dbReference>
<accession>W6UFX3</accession>
<dbReference type="GO" id="GO:0016787">
    <property type="term" value="F:hydrolase activity"/>
    <property type="evidence" value="ECO:0007669"/>
    <property type="project" value="UniProtKB-KW"/>
</dbReference>
<dbReference type="AlphaFoldDB" id="W6UFX3"/>
<organism evidence="7 8">
    <name type="scientific">Echinococcus granulosus</name>
    <name type="common">Hydatid tapeworm</name>
    <dbReference type="NCBI Taxonomy" id="6210"/>
    <lineage>
        <taxon>Eukaryota</taxon>
        <taxon>Metazoa</taxon>
        <taxon>Spiralia</taxon>
        <taxon>Lophotrochozoa</taxon>
        <taxon>Platyhelminthes</taxon>
        <taxon>Cestoda</taxon>
        <taxon>Eucestoda</taxon>
        <taxon>Cyclophyllidea</taxon>
        <taxon>Taeniidae</taxon>
        <taxon>Echinococcus</taxon>
        <taxon>Echinococcus granulosus group</taxon>
    </lineage>
</organism>
<dbReference type="CTD" id="36343848"/>
<evidence type="ECO:0000313" key="7">
    <source>
        <dbReference type="EMBL" id="EUB56982.1"/>
    </source>
</evidence>
<evidence type="ECO:0000256" key="2">
    <source>
        <dbReference type="ARBA" id="ARBA00035119"/>
    </source>
</evidence>
<gene>
    <name evidence="7" type="ORF">EGR_08133</name>
</gene>
<dbReference type="EMBL" id="APAU02000097">
    <property type="protein sequence ID" value="EUB56982.1"/>
    <property type="molecule type" value="Genomic_DNA"/>
</dbReference>
<dbReference type="PANTHER" id="PTHR21314">
    <property type="entry name" value="QUEUOSINE 5'-PHOSPHATE N-GLYCOSYLASE_HYDROLASE-RELATED"/>
    <property type="match status" value="1"/>
</dbReference>
<keyword evidence="1 6" id="KW-0378">Hydrolase</keyword>
<dbReference type="EC" id="3.2.2.-" evidence="6"/>
<reference evidence="7 8" key="1">
    <citation type="journal article" date="2013" name="Nat. Genet.">
        <title>The genome of the hydatid tapeworm Echinococcus granulosus.</title>
        <authorList>
            <person name="Zheng H."/>
            <person name="Zhang W."/>
            <person name="Zhang L."/>
            <person name="Zhang Z."/>
            <person name="Li J."/>
            <person name="Lu G."/>
            <person name="Zhu Y."/>
            <person name="Wang Y."/>
            <person name="Huang Y."/>
            <person name="Liu J."/>
            <person name="Kang H."/>
            <person name="Chen J."/>
            <person name="Wang L."/>
            <person name="Chen A."/>
            <person name="Yu S."/>
            <person name="Gao Z."/>
            <person name="Jin L."/>
            <person name="Gu W."/>
            <person name="Wang Z."/>
            <person name="Zhao L."/>
            <person name="Shi B."/>
            <person name="Wen H."/>
            <person name="Lin R."/>
            <person name="Jones M.K."/>
            <person name="Brejova B."/>
            <person name="Vinar T."/>
            <person name="Zhao G."/>
            <person name="McManus D.P."/>
            <person name="Chen Z."/>
            <person name="Zhou Y."/>
            <person name="Wang S."/>
        </authorList>
    </citation>
    <scope>NUCLEOTIDE SEQUENCE [LARGE SCALE GENOMIC DNA]</scope>
</reference>
<comment type="catalytic activity">
    <reaction evidence="5 6">
        <text>queuosine 5'-phosphate + H2O = queuine + D-ribose 5-phosphate</text>
        <dbReference type="Rhea" id="RHEA:75387"/>
        <dbReference type="ChEBI" id="CHEBI:15377"/>
        <dbReference type="ChEBI" id="CHEBI:17433"/>
        <dbReference type="ChEBI" id="CHEBI:78346"/>
        <dbReference type="ChEBI" id="CHEBI:194371"/>
    </reaction>
    <physiologicalReaction direction="left-to-right" evidence="5 6">
        <dbReference type="Rhea" id="RHEA:75388"/>
    </physiologicalReaction>
</comment>
<proteinExistence type="inferred from homology"/>
<comment type="function">
    <text evidence="6">Catalyzes the hydrolysis of queuosine 5'-phosphate, releasing the nucleobase queuine (q). Is required for salvage of queuine from exogenous queuosine (Q) that is imported and then converted to queuosine 5'-phosphate intracellularly.</text>
</comment>